<name>A0A366S9Y3_9HYPO</name>
<dbReference type="Proteomes" id="UP000253153">
    <property type="component" value="Unassembled WGS sequence"/>
</dbReference>
<protein>
    <submittedName>
        <fullName evidence="1">Uncharacterized protein</fullName>
    </submittedName>
</protein>
<proteinExistence type="predicted"/>
<dbReference type="GeneID" id="41991180"/>
<evidence type="ECO:0000313" key="2">
    <source>
        <dbReference type="Proteomes" id="UP000253153"/>
    </source>
</evidence>
<organism evidence="1 2">
    <name type="scientific">Fusarium coffeatum</name>
    <dbReference type="NCBI Taxonomy" id="231269"/>
    <lineage>
        <taxon>Eukaryota</taxon>
        <taxon>Fungi</taxon>
        <taxon>Dikarya</taxon>
        <taxon>Ascomycota</taxon>
        <taxon>Pezizomycotina</taxon>
        <taxon>Sordariomycetes</taxon>
        <taxon>Hypocreomycetidae</taxon>
        <taxon>Hypocreales</taxon>
        <taxon>Nectriaceae</taxon>
        <taxon>Fusarium</taxon>
        <taxon>Fusarium incarnatum-equiseti species complex</taxon>
    </lineage>
</organism>
<evidence type="ECO:0000313" key="1">
    <source>
        <dbReference type="EMBL" id="RBR25496.1"/>
    </source>
</evidence>
<dbReference type="OrthoDB" id="5153231at2759"/>
<comment type="caution">
    <text evidence="1">The sequence shown here is derived from an EMBL/GenBank/DDBJ whole genome shotgun (WGS) entry which is preliminary data.</text>
</comment>
<accession>A0A366S9Y3</accession>
<dbReference type="AlphaFoldDB" id="A0A366S9Y3"/>
<keyword evidence="2" id="KW-1185">Reference proteome</keyword>
<gene>
    <name evidence="1" type="ORF">FIESC28_01734</name>
</gene>
<sequence length="681" mass="77827">MFAPSNGGQSADAEYLGLMPLNSDRIRHSKPTDTFVAVVTPDDRVSTRFLWNPKNTYPRMFTDDSNSMTLLFCANHDCKHLDGLAVAIHAGCARMATRLGSPLNKYRHCTEYSYQPTKEYQRRRRDCIRDLVENSLRQTFGKLPLELWKIVSDDDDLIKLYTLAEMSFKRRQMYWSVDLTLPVWATYTAIDGVEYMSSLSSSPTARARLVCQGIKADKVLYISSDHLGIRQILTDPSQAMLDPYHPAYWQTVSAESQTLSFDGDGYKLREVVRPPDQAPVFWPSPNIPQPLALFYPGWGEGEIVARMKALTFNEPDTTGYSICWASTEMDAIQAHRKPNECNRSSGATGRESLEYEESGNLKWTYHPIAQDEYVKQVWLRDCVPYDTVEELPYWNQDDRYFYHMSTPWGTQTYKGMAKNRRPSDMALALVTSKGRTIVAGNHPDHGFHQPEFERKRTWYLVSETETHAPMAIFLALPTHGIPLFAASKLPGSEQRQPPPKQNCFGRMPSFNPYFSMHYSSASLENVTSVTVCRSRNVKDKCSTVQHFDLENSCFDMIEYKKVAGLLFKYADGHEESVGCFRFDWVEPPVDTRGTKGLFIGERPGKIEQIKSHVADVDIQPPKGKTEWTWMEIPWDGTIEWWFNPENLDTSITHVGSQLLAKADKEPSARLLYEEDAFNESE</sequence>
<dbReference type="RefSeq" id="XP_031020087.1">
    <property type="nucleotide sequence ID" value="XM_031155884.1"/>
</dbReference>
<reference evidence="1 2" key="1">
    <citation type="submission" date="2018-06" db="EMBL/GenBank/DDBJ databases">
        <title>Fusarium incarnatum-equiseti species complex species 28.</title>
        <authorList>
            <person name="Gardiner D.M."/>
        </authorList>
    </citation>
    <scope>NUCLEOTIDE SEQUENCE [LARGE SCALE GENOMIC DNA]</scope>
    <source>
        <strain evidence="1 2">FIESC_28</strain>
    </source>
</reference>
<dbReference type="EMBL" id="QKXC01000038">
    <property type="protein sequence ID" value="RBR25496.1"/>
    <property type="molecule type" value="Genomic_DNA"/>
</dbReference>